<evidence type="ECO:0000256" key="2">
    <source>
        <dbReference type="SAM" id="MobiDB-lite"/>
    </source>
</evidence>
<dbReference type="STRING" id="4081.A0A3Q7F300"/>
<reference evidence="4" key="2">
    <citation type="submission" date="2019-01" db="UniProtKB">
        <authorList>
            <consortium name="EnsemblPlants"/>
        </authorList>
    </citation>
    <scope>IDENTIFICATION</scope>
    <source>
        <strain evidence="4">cv. Heinz 1706</strain>
    </source>
</reference>
<dbReference type="InterPro" id="IPR013087">
    <property type="entry name" value="Znf_C2H2_type"/>
</dbReference>
<evidence type="ECO:0000256" key="1">
    <source>
        <dbReference type="PROSITE-ProRule" id="PRU00042"/>
    </source>
</evidence>
<keyword evidence="5" id="KW-1185">Reference proteome</keyword>
<dbReference type="Proteomes" id="UP000004994">
    <property type="component" value="Chromosome 2"/>
</dbReference>
<name>A0A3Q7F300_SOLLC</name>
<reference evidence="4" key="1">
    <citation type="journal article" date="2012" name="Nature">
        <title>The tomato genome sequence provides insights into fleshy fruit evolution.</title>
        <authorList>
            <consortium name="Tomato Genome Consortium"/>
        </authorList>
    </citation>
    <scope>NUCLEOTIDE SEQUENCE [LARGE SCALE GENOMIC DNA]</scope>
    <source>
        <strain evidence="4">cv. Heinz 1706</strain>
    </source>
</reference>
<keyword evidence="1" id="KW-0862">Zinc</keyword>
<evidence type="ECO:0000313" key="4">
    <source>
        <dbReference type="EnsemblPlants" id="Solyc02g068980.1.1.1"/>
    </source>
</evidence>
<dbReference type="Gramene" id="Solyc02g068980.1.1">
    <property type="protein sequence ID" value="Solyc02g068980.1.1.1"/>
    <property type="gene ID" value="Solyc02g068980.1"/>
</dbReference>
<dbReference type="Gene3D" id="3.30.160.60">
    <property type="entry name" value="Classic Zinc Finger"/>
    <property type="match status" value="1"/>
</dbReference>
<sequence length="137" mass="15630">MQEQTELHGVWKFQCITCNKLFSSSQAIAGHTRIHFKEGRVKGTHQKKVFVPFPNSQQPESSTTIDLSSTHHQQQIFSTNISDNDSPNSHQLGLSPVPTHPKKDLRLRDMKTLARLRGRLTKEEDKVVMLLLDMAKK</sequence>
<organism evidence="4">
    <name type="scientific">Solanum lycopersicum</name>
    <name type="common">Tomato</name>
    <name type="synonym">Lycopersicon esculentum</name>
    <dbReference type="NCBI Taxonomy" id="4081"/>
    <lineage>
        <taxon>Eukaryota</taxon>
        <taxon>Viridiplantae</taxon>
        <taxon>Streptophyta</taxon>
        <taxon>Embryophyta</taxon>
        <taxon>Tracheophyta</taxon>
        <taxon>Spermatophyta</taxon>
        <taxon>Magnoliopsida</taxon>
        <taxon>eudicotyledons</taxon>
        <taxon>Gunneridae</taxon>
        <taxon>Pentapetalae</taxon>
        <taxon>asterids</taxon>
        <taxon>lamiids</taxon>
        <taxon>Solanales</taxon>
        <taxon>Solanaceae</taxon>
        <taxon>Solanoideae</taxon>
        <taxon>Solaneae</taxon>
        <taxon>Solanum</taxon>
        <taxon>Solanum subgen. Lycopersicon</taxon>
    </lineage>
</organism>
<dbReference type="PaxDb" id="4081-Solyc02g068980.1.1"/>
<dbReference type="PROSITE" id="PS00028">
    <property type="entry name" value="ZINC_FINGER_C2H2_1"/>
    <property type="match status" value="1"/>
</dbReference>
<dbReference type="PROSITE" id="PS50157">
    <property type="entry name" value="ZINC_FINGER_C2H2_2"/>
    <property type="match status" value="1"/>
</dbReference>
<dbReference type="InParanoid" id="A0A3Q7F300"/>
<feature type="domain" description="C2H2-type" evidence="3">
    <location>
        <begin position="13"/>
        <end position="40"/>
    </location>
</feature>
<evidence type="ECO:0000259" key="3">
    <source>
        <dbReference type="PROSITE" id="PS50157"/>
    </source>
</evidence>
<dbReference type="InterPro" id="IPR036236">
    <property type="entry name" value="Znf_C2H2_sf"/>
</dbReference>
<feature type="compositionally biased region" description="Polar residues" evidence="2">
    <location>
        <begin position="54"/>
        <end position="92"/>
    </location>
</feature>
<keyword evidence="1" id="KW-0479">Metal-binding</keyword>
<dbReference type="EnsemblPlants" id="Solyc02g068980.1.1">
    <property type="protein sequence ID" value="Solyc02g068980.1.1.1"/>
    <property type="gene ID" value="Solyc02g068980.1"/>
</dbReference>
<keyword evidence="1" id="KW-0863">Zinc-finger</keyword>
<proteinExistence type="predicted"/>
<evidence type="ECO:0000313" key="5">
    <source>
        <dbReference type="Proteomes" id="UP000004994"/>
    </source>
</evidence>
<dbReference type="AlphaFoldDB" id="A0A3Q7F300"/>
<dbReference type="SUPFAM" id="SSF57667">
    <property type="entry name" value="beta-beta-alpha zinc fingers"/>
    <property type="match status" value="1"/>
</dbReference>
<accession>A0A3Q7F300</accession>
<feature type="region of interest" description="Disordered" evidence="2">
    <location>
        <begin position="51"/>
        <end position="102"/>
    </location>
</feature>
<dbReference type="GO" id="GO:0008270">
    <property type="term" value="F:zinc ion binding"/>
    <property type="evidence" value="ECO:0007669"/>
    <property type="project" value="UniProtKB-KW"/>
</dbReference>
<protein>
    <recommendedName>
        <fullName evidence="3">C2H2-type domain-containing protein</fullName>
    </recommendedName>
</protein>